<feature type="compositionally biased region" description="Low complexity" evidence="17">
    <location>
        <begin position="213"/>
        <end position="225"/>
    </location>
</feature>
<dbReference type="STRING" id="307972.A0A2G8JQC8"/>
<dbReference type="SUPFAM" id="SSF47802">
    <property type="entry name" value="DNA polymerase beta, N-terminal domain-like"/>
    <property type="match status" value="1"/>
</dbReference>
<dbReference type="Gene3D" id="1.10.150.20">
    <property type="entry name" value="5' to 3' exonuclease, C-terminal subdomain"/>
    <property type="match status" value="1"/>
</dbReference>
<evidence type="ECO:0000256" key="6">
    <source>
        <dbReference type="ARBA" id="ARBA00022695"/>
    </source>
</evidence>
<dbReference type="InterPro" id="IPR043519">
    <property type="entry name" value="NT_sf"/>
</dbReference>
<dbReference type="SUPFAM" id="SSF81301">
    <property type="entry name" value="Nucleotidyltransferase"/>
    <property type="match status" value="1"/>
</dbReference>
<dbReference type="SMART" id="SM00483">
    <property type="entry name" value="POLXc"/>
    <property type="match status" value="1"/>
</dbReference>
<dbReference type="GO" id="GO:0005634">
    <property type="term" value="C:nucleus"/>
    <property type="evidence" value="ECO:0007669"/>
    <property type="project" value="UniProtKB-SubCell"/>
</dbReference>
<comment type="function">
    <text evidence="16">DNA polymerase that functions in several pathways of DNA repair. Involved in base excision repair (BER) responsible for repair of lesions that give rise to abasic (AP) sites in DNA. Also contributes to DNA double-strand break repair by non-homologous end joining and homologous recombination. Has both template-dependent and template-independent (terminal transferase) DNA polymerase activities. Has also a 5'-deoxyribose-5-phosphate lyase (dRP lyase) activity.</text>
</comment>
<reference evidence="19 20" key="1">
    <citation type="journal article" date="2017" name="PLoS Biol.">
        <title>The sea cucumber genome provides insights into morphological evolution and visceral regeneration.</title>
        <authorList>
            <person name="Zhang X."/>
            <person name="Sun L."/>
            <person name="Yuan J."/>
            <person name="Sun Y."/>
            <person name="Gao Y."/>
            <person name="Zhang L."/>
            <person name="Li S."/>
            <person name="Dai H."/>
            <person name="Hamel J.F."/>
            <person name="Liu C."/>
            <person name="Yu Y."/>
            <person name="Liu S."/>
            <person name="Lin W."/>
            <person name="Guo K."/>
            <person name="Jin S."/>
            <person name="Xu P."/>
            <person name="Storey K.B."/>
            <person name="Huan P."/>
            <person name="Zhang T."/>
            <person name="Zhou Y."/>
            <person name="Zhang J."/>
            <person name="Lin C."/>
            <person name="Li X."/>
            <person name="Xing L."/>
            <person name="Huo D."/>
            <person name="Sun M."/>
            <person name="Wang L."/>
            <person name="Mercier A."/>
            <person name="Li F."/>
            <person name="Yang H."/>
            <person name="Xiang J."/>
        </authorList>
    </citation>
    <scope>NUCLEOTIDE SEQUENCE [LARGE SCALE GENOMIC DNA]</scope>
    <source>
        <strain evidence="19">Shaxun</strain>
        <tissue evidence="19">Muscle</tissue>
    </source>
</reference>
<dbReference type="Proteomes" id="UP000230750">
    <property type="component" value="Unassembled WGS sequence"/>
</dbReference>
<accession>A0A2G8JQC8</accession>
<dbReference type="InterPro" id="IPR022312">
    <property type="entry name" value="DNA_pol_X"/>
</dbReference>
<dbReference type="FunFam" id="1.10.150.110:FF:000004">
    <property type="entry name" value="DNA polymerase lambda"/>
    <property type="match status" value="1"/>
</dbReference>
<keyword evidence="4" id="KW-0237">DNA synthesis</keyword>
<dbReference type="PRINTS" id="PR00869">
    <property type="entry name" value="DNAPOLX"/>
</dbReference>
<dbReference type="FunFam" id="3.30.460.10:FF:000020">
    <property type="entry name" value="DNA polymerase lambda"/>
    <property type="match status" value="1"/>
</dbReference>
<dbReference type="PANTHER" id="PTHR11276">
    <property type="entry name" value="DNA POLYMERASE TYPE-X FAMILY MEMBER"/>
    <property type="match status" value="1"/>
</dbReference>
<feature type="compositionally biased region" description="Acidic residues" evidence="17">
    <location>
        <begin position="186"/>
        <end position="208"/>
    </location>
</feature>
<dbReference type="GO" id="GO:0003887">
    <property type="term" value="F:DNA-directed DNA polymerase activity"/>
    <property type="evidence" value="ECO:0007669"/>
    <property type="project" value="UniProtKB-UniRule"/>
</dbReference>
<keyword evidence="6 16" id="KW-0548">Nucleotidyltransferase</keyword>
<evidence type="ECO:0000256" key="1">
    <source>
        <dbReference type="ARBA" id="ARBA00001936"/>
    </source>
</evidence>
<dbReference type="CDD" id="cd00141">
    <property type="entry name" value="NT_POLXc"/>
    <property type="match status" value="1"/>
</dbReference>
<comment type="subcellular location">
    <subcellularLocation>
        <location evidence="2 16">Nucleus</location>
    </subcellularLocation>
</comment>
<sequence>MEKKRVLEKVQGCPLKRRKIDQSSSPDKEQTDKIFSGYQVFVLSAGLGKARTDIFNKQLSKQGAEVCQRYNQRVSFVIVDEKMTSERFLKITNISQDDFTSGNAVVVKANWLSTCLSEEKVINTSEFELFIDFRIKDNEKPGKGTVNDTEAKETTKKTFSEVGETKNVAKVGARTKSPKKTKEEVGYDSDDSNYVPSDEDGGEAEMEEAGERSTSNQSTPTTSPTKLPRGNWVCAKPSTSQSVNLNEHITEKLEVLMNAYKNTKDQWRALGYRKAIGALKSHPRAVTTWEEASAIPGIGSRLADKIAEIVQSGHLRKIDHICQGEEAKILDLFNNIWGVGPTVAQGFVQLGYKTLEDVRTKAKLNKQQQIGLSHYYDFLDRMPRDEAAEIGKLVEDATKEFNPNFVCTTCGSFRRGKKTCGDVDVLISHLDGHSHKGILFKLLEKLHSTGFLTDDLIKVEERGEQKKYMGVCRLPGENRK</sequence>
<dbReference type="Pfam" id="PF14792">
    <property type="entry name" value="DNA_pol_B_palm"/>
    <property type="match status" value="1"/>
</dbReference>
<evidence type="ECO:0000259" key="18">
    <source>
        <dbReference type="PROSITE" id="PS50172"/>
    </source>
</evidence>
<dbReference type="InterPro" id="IPR018944">
    <property type="entry name" value="DNA_pol_lambd_fingers_domain"/>
</dbReference>
<dbReference type="EMBL" id="MRZV01001422">
    <property type="protein sequence ID" value="PIK37982.1"/>
    <property type="molecule type" value="Genomic_DNA"/>
</dbReference>
<dbReference type="InterPro" id="IPR002054">
    <property type="entry name" value="DNA-dir_DNA_pol_X"/>
</dbReference>
<dbReference type="Gene3D" id="1.10.150.110">
    <property type="entry name" value="DNA polymerase beta, N-terminal domain-like"/>
    <property type="match status" value="1"/>
</dbReference>
<comment type="cofactor">
    <cofactor evidence="1">
        <name>Mn(2+)</name>
        <dbReference type="ChEBI" id="CHEBI:29035"/>
    </cofactor>
</comment>
<protein>
    <recommendedName>
        <fullName evidence="16">DNA polymerase</fullName>
        <ecNumber evidence="16">2.7.7.7</ecNumber>
    </recommendedName>
</protein>
<evidence type="ECO:0000256" key="13">
    <source>
        <dbReference type="ARBA" id="ARBA00023242"/>
    </source>
</evidence>
<proteinExistence type="inferred from homology"/>
<dbReference type="PANTHER" id="PTHR11276:SF28">
    <property type="entry name" value="DNA POLYMERASE LAMBDA"/>
    <property type="match status" value="1"/>
</dbReference>
<dbReference type="FunFam" id="1.10.150.20:FF:000010">
    <property type="entry name" value="DNA polymerase lambda"/>
    <property type="match status" value="1"/>
</dbReference>
<evidence type="ECO:0000256" key="3">
    <source>
        <dbReference type="ARBA" id="ARBA00008323"/>
    </source>
</evidence>
<keyword evidence="20" id="KW-1185">Reference proteome</keyword>
<feature type="compositionally biased region" description="Basic and acidic residues" evidence="17">
    <location>
        <begin position="149"/>
        <end position="159"/>
    </location>
</feature>
<dbReference type="AlphaFoldDB" id="A0A2G8JQC8"/>
<evidence type="ECO:0000256" key="10">
    <source>
        <dbReference type="ARBA" id="ARBA00022932"/>
    </source>
</evidence>
<evidence type="ECO:0000256" key="12">
    <source>
        <dbReference type="ARBA" id="ARBA00023239"/>
    </source>
</evidence>
<dbReference type="InterPro" id="IPR028207">
    <property type="entry name" value="DNA_pol_B_palm_palm"/>
</dbReference>
<evidence type="ECO:0000313" key="19">
    <source>
        <dbReference type="EMBL" id="PIK37982.1"/>
    </source>
</evidence>
<dbReference type="Gene3D" id="3.30.460.10">
    <property type="entry name" value="Beta Polymerase, domain 2"/>
    <property type="match status" value="1"/>
</dbReference>
<dbReference type="PROSITE" id="PS50172">
    <property type="entry name" value="BRCT"/>
    <property type="match status" value="1"/>
</dbReference>
<comment type="similarity">
    <text evidence="3 16">Belongs to the DNA polymerase type-X family.</text>
</comment>
<evidence type="ECO:0000256" key="11">
    <source>
        <dbReference type="ARBA" id="ARBA00023204"/>
    </source>
</evidence>
<dbReference type="Pfam" id="PF10391">
    <property type="entry name" value="DNA_pol_lambd_f"/>
    <property type="match status" value="1"/>
</dbReference>
<evidence type="ECO:0000256" key="17">
    <source>
        <dbReference type="SAM" id="MobiDB-lite"/>
    </source>
</evidence>
<dbReference type="Pfam" id="PF14716">
    <property type="entry name" value="HHH_8"/>
    <property type="match status" value="1"/>
</dbReference>
<gene>
    <name evidence="19" type="ORF">BSL78_25183</name>
</gene>
<keyword evidence="7" id="KW-0235">DNA replication</keyword>
<dbReference type="InterPro" id="IPR001357">
    <property type="entry name" value="BRCT_dom"/>
</dbReference>
<dbReference type="Gene3D" id="3.40.50.10190">
    <property type="entry name" value="BRCT domain"/>
    <property type="match status" value="1"/>
</dbReference>
<evidence type="ECO:0000256" key="15">
    <source>
        <dbReference type="PIRSR" id="PIRSR622312-50"/>
    </source>
</evidence>
<evidence type="ECO:0000256" key="8">
    <source>
        <dbReference type="ARBA" id="ARBA00022723"/>
    </source>
</evidence>
<evidence type="ECO:0000256" key="14">
    <source>
        <dbReference type="ARBA" id="ARBA00049244"/>
    </source>
</evidence>
<dbReference type="EC" id="2.7.7.7" evidence="16"/>
<dbReference type="PRINTS" id="PR00870">
    <property type="entry name" value="DNAPOLXBETA"/>
</dbReference>
<dbReference type="GO" id="GO:0016829">
    <property type="term" value="F:lyase activity"/>
    <property type="evidence" value="ECO:0007669"/>
    <property type="project" value="UniProtKB-KW"/>
</dbReference>
<keyword evidence="11 16" id="KW-0234">DNA repair</keyword>
<keyword evidence="9 16" id="KW-0227">DNA damage</keyword>
<name>A0A2G8JQC8_STIJA</name>
<dbReference type="InterPro" id="IPR002008">
    <property type="entry name" value="DNA_pol_X_beta-like"/>
</dbReference>
<evidence type="ECO:0000256" key="2">
    <source>
        <dbReference type="ARBA" id="ARBA00004123"/>
    </source>
</evidence>
<comment type="caution">
    <text evidence="19">The sequence shown here is derived from an EMBL/GenBank/DDBJ whole genome shotgun (WGS) entry which is preliminary data.</text>
</comment>
<keyword evidence="10 16" id="KW-0239">DNA-directed DNA polymerase</keyword>
<evidence type="ECO:0000256" key="4">
    <source>
        <dbReference type="ARBA" id="ARBA00022634"/>
    </source>
</evidence>
<evidence type="ECO:0000256" key="5">
    <source>
        <dbReference type="ARBA" id="ARBA00022679"/>
    </source>
</evidence>
<comment type="catalytic activity">
    <reaction evidence="14 16">
        <text>DNA(n) + a 2'-deoxyribonucleoside 5'-triphosphate = DNA(n+1) + diphosphate</text>
        <dbReference type="Rhea" id="RHEA:22508"/>
        <dbReference type="Rhea" id="RHEA-COMP:17339"/>
        <dbReference type="Rhea" id="RHEA-COMP:17340"/>
        <dbReference type="ChEBI" id="CHEBI:33019"/>
        <dbReference type="ChEBI" id="CHEBI:61560"/>
        <dbReference type="ChEBI" id="CHEBI:173112"/>
        <dbReference type="EC" id="2.7.7.7"/>
    </reaction>
</comment>
<feature type="non-terminal residue" evidence="19">
    <location>
        <position position="480"/>
    </location>
</feature>
<dbReference type="GO" id="GO:0003677">
    <property type="term" value="F:DNA binding"/>
    <property type="evidence" value="ECO:0007669"/>
    <property type="project" value="UniProtKB-UniRule"/>
</dbReference>
<organism evidence="19 20">
    <name type="scientific">Stichopus japonicus</name>
    <name type="common">Sea cucumber</name>
    <dbReference type="NCBI Taxonomy" id="307972"/>
    <lineage>
        <taxon>Eukaryota</taxon>
        <taxon>Metazoa</taxon>
        <taxon>Echinodermata</taxon>
        <taxon>Eleutherozoa</taxon>
        <taxon>Echinozoa</taxon>
        <taxon>Holothuroidea</taxon>
        <taxon>Aspidochirotacea</taxon>
        <taxon>Aspidochirotida</taxon>
        <taxon>Stichopodidae</taxon>
        <taxon>Apostichopus</taxon>
    </lineage>
</organism>
<dbReference type="GO" id="GO:0046872">
    <property type="term" value="F:metal ion binding"/>
    <property type="evidence" value="ECO:0007669"/>
    <property type="project" value="UniProtKB-UniRule"/>
</dbReference>
<keyword evidence="12" id="KW-0456">Lyase</keyword>
<evidence type="ECO:0000256" key="9">
    <source>
        <dbReference type="ARBA" id="ARBA00022763"/>
    </source>
</evidence>
<dbReference type="GO" id="GO:0006303">
    <property type="term" value="P:double-strand break repair via nonhomologous end joining"/>
    <property type="evidence" value="ECO:0007669"/>
    <property type="project" value="TreeGrafter"/>
</dbReference>
<dbReference type="SUPFAM" id="SSF81585">
    <property type="entry name" value="PsbU/PolX domain-like"/>
    <property type="match status" value="1"/>
</dbReference>
<feature type="region of interest" description="Disordered" evidence="17">
    <location>
        <begin position="140"/>
        <end position="231"/>
    </location>
</feature>
<evidence type="ECO:0000256" key="7">
    <source>
        <dbReference type="ARBA" id="ARBA00022705"/>
    </source>
</evidence>
<keyword evidence="13 16" id="KW-0539">Nucleus</keyword>
<dbReference type="InterPro" id="IPR036420">
    <property type="entry name" value="BRCT_dom_sf"/>
</dbReference>
<feature type="domain" description="BRCT" evidence="18">
    <location>
        <begin position="30"/>
        <end position="129"/>
    </location>
</feature>
<keyword evidence="5 16" id="KW-0808">Transferase</keyword>
<evidence type="ECO:0000256" key="16">
    <source>
        <dbReference type="RuleBase" id="RU366014"/>
    </source>
</evidence>
<dbReference type="SUPFAM" id="SSF52113">
    <property type="entry name" value="BRCT domain"/>
    <property type="match status" value="1"/>
</dbReference>
<dbReference type="InterPro" id="IPR027421">
    <property type="entry name" value="DNA_pol_lamdba_lyase_dom_sf"/>
</dbReference>
<dbReference type="OrthoDB" id="205514at2759"/>
<dbReference type="InterPro" id="IPR010996">
    <property type="entry name" value="HHH_MUS81"/>
</dbReference>
<keyword evidence="8" id="KW-0479">Metal-binding</keyword>
<evidence type="ECO:0000313" key="20">
    <source>
        <dbReference type="Proteomes" id="UP000230750"/>
    </source>
</evidence>
<feature type="active site" description="Nucleophile; Schiff-base intermediate with DNA; for 5'-dRP lyase activity" evidence="15">
    <location>
        <position position="305"/>
    </location>
</feature>